<dbReference type="GO" id="GO:0012505">
    <property type="term" value="C:endomembrane system"/>
    <property type="evidence" value="ECO:0007669"/>
    <property type="project" value="UniProtKB-SubCell"/>
</dbReference>
<evidence type="ECO:0000256" key="6">
    <source>
        <dbReference type="ARBA" id="ARBA00023065"/>
    </source>
</evidence>
<feature type="compositionally biased region" description="Basic residues" evidence="8">
    <location>
        <begin position="166"/>
        <end position="178"/>
    </location>
</feature>
<comment type="similarity">
    <text evidence="2">Belongs to the Ca(2+):cation antiporter (CaCA) (TC 2.A.19) family.</text>
</comment>
<feature type="transmembrane region" description="Helical" evidence="9">
    <location>
        <begin position="300"/>
        <end position="321"/>
    </location>
</feature>
<keyword evidence="5 9" id="KW-1133">Transmembrane helix</keyword>
<dbReference type="PANTHER" id="PTHR31503:SF10">
    <property type="entry name" value="VNX1 PROTEIN"/>
    <property type="match status" value="1"/>
</dbReference>
<feature type="compositionally biased region" description="Polar residues" evidence="8">
    <location>
        <begin position="75"/>
        <end position="87"/>
    </location>
</feature>
<organism evidence="11 12">
    <name type="scientific">Puccinia coronata f. sp. avenae</name>
    <dbReference type="NCBI Taxonomy" id="200324"/>
    <lineage>
        <taxon>Eukaryota</taxon>
        <taxon>Fungi</taxon>
        <taxon>Dikarya</taxon>
        <taxon>Basidiomycota</taxon>
        <taxon>Pucciniomycotina</taxon>
        <taxon>Pucciniomycetes</taxon>
        <taxon>Pucciniales</taxon>
        <taxon>Pucciniaceae</taxon>
        <taxon>Puccinia</taxon>
    </lineage>
</organism>
<keyword evidence="3" id="KW-0813">Transport</keyword>
<dbReference type="GO" id="GO:0015369">
    <property type="term" value="F:calcium:proton antiporter activity"/>
    <property type="evidence" value="ECO:0007669"/>
    <property type="project" value="TreeGrafter"/>
</dbReference>
<dbReference type="Proteomes" id="UP000235392">
    <property type="component" value="Unassembled WGS sequence"/>
</dbReference>
<evidence type="ECO:0000256" key="1">
    <source>
        <dbReference type="ARBA" id="ARBA00004127"/>
    </source>
</evidence>
<evidence type="ECO:0000256" key="8">
    <source>
        <dbReference type="SAM" id="MobiDB-lite"/>
    </source>
</evidence>
<evidence type="ECO:0000313" key="11">
    <source>
        <dbReference type="EMBL" id="PLW31013.1"/>
    </source>
</evidence>
<keyword evidence="4 9" id="KW-0812">Transmembrane</keyword>
<dbReference type="InterPro" id="IPR004713">
    <property type="entry name" value="CaH_exchang"/>
</dbReference>
<feature type="compositionally biased region" description="Low complexity" evidence="8">
    <location>
        <begin position="58"/>
        <end position="74"/>
    </location>
</feature>
<keyword evidence="7 9" id="KW-0472">Membrane</keyword>
<dbReference type="GO" id="GO:0005774">
    <property type="term" value="C:vacuolar membrane"/>
    <property type="evidence" value="ECO:0007669"/>
    <property type="project" value="UniProtKB-ARBA"/>
</dbReference>
<feature type="domain" description="Sodium/calcium exchanger membrane region" evidence="10">
    <location>
        <begin position="229"/>
        <end position="377"/>
    </location>
</feature>
<dbReference type="AlphaFoldDB" id="A0A2N5TZU1"/>
<sequence length="423" mass="45542">MGITGQEHAEFPHMTNQQRMSMYVRRLPEIVKQQLLPHLQRSVSAAARQTTPHVGPGTSPSTTTTTTTTTSSSSKQPVGQGENTSGGLSYPGEEAERDDRLPRTLTTEEVNQTLHVLQMASHGFPASSYGSTHHKPSRSPSQMMMTGPADSHTREPSHSHSVQVQHHPHSQHSQHHQHSQQQHGIPPTSHPHPHPHHQHVSVGAAAAAGVVSGEEAGGHDAPNWSRTKSTTVLLTCTALYAIIAEILVSVVDVVLDGNKNLPEKFLGISLFALVPNTTEFMNAISFAINGNIALSMEIGSAYALQVCLIQIPAMVAISALYNADKHVSAAHTFTLVFPRWDVIAIIFSVFLLTYTYIEARANYHRGTILVLSYLVLIGGFYSAPVDDLGALAVPGSRRVVGSQAPLGSLSASWTKPLVAALGW</sequence>
<evidence type="ECO:0000256" key="9">
    <source>
        <dbReference type="SAM" id="Phobius"/>
    </source>
</evidence>
<dbReference type="InterPro" id="IPR004837">
    <property type="entry name" value="NaCa_Exmemb"/>
</dbReference>
<evidence type="ECO:0000256" key="2">
    <source>
        <dbReference type="ARBA" id="ARBA00008170"/>
    </source>
</evidence>
<comment type="subcellular location">
    <subcellularLocation>
        <location evidence="1">Endomembrane system</location>
        <topology evidence="1">Multi-pass membrane protein</topology>
    </subcellularLocation>
</comment>
<accession>A0A2N5TZU1</accession>
<evidence type="ECO:0000256" key="4">
    <source>
        <dbReference type="ARBA" id="ARBA00022692"/>
    </source>
</evidence>
<dbReference type="Pfam" id="PF01699">
    <property type="entry name" value="Na_Ca_ex"/>
    <property type="match status" value="1"/>
</dbReference>
<dbReference type="InterPro" id="IPR044880">
    <property type="entry name" value="NCX_ion-bd_dom_sf"/>
</dbReference>
<reference evidence="11 12" key="1">
    <citation type="submission" date="2017-11" db="EMBL/GenBank/DDBJ databases">
        <title>De novo assembly and phasing of dikaryotic genomes from two isolates of Puccinia coronata f. sp. avenae, the causal agent of oat crown rust.</title>
        <authorList>
            <person name="Miller M.E."/>
            <person name="Zhang Y."/>
            <person name="Omidvar V."/>
            <person name="Sperschneider J."/>
            <person name="Schwessinger B."/>
            <person name="Raley C."/>
            <person name="Palmer J.M."/>
            <person name="Garnica D."/>
            <person name="Upadhyaya N."/>
            <person name="Rathjen J."/>
            <person name="Taylor J.M."/>
            <person name="Park R.F."/>
            <person name="Dodds P.N."/>
            <person name="Hirsch C.D."/>
            <person name="Kianian S.F."/>
            <person name="Figueroa M."/>
        </authorList>
    </citation>
    <scope>NUCLEOTIDE SEQUENCE [LARGE SCALE GENOMIC DNA]</scope>
    <source>
        <strain evidence="11">12SD80</strain>
    </source>
</reference>
<feature type="transmembrane region" description="Helical" evidence="9">
    <location>
        <begin position="333"/>
        <end position="354"/>
    </location>
</feature>
<evidence type="ECO:0000256" key="5">
    <source>
        <dbReference type="ARBA" id="ARBA00022989"/>
    </source>
</evidence>
<comment type="caution">
    <text evidence="11">The sequence shown here is derived from an EMBL/GenBank/DDBJ whole genome shotgun (WGS) entry which is preliminary data.</text>
</comment>
<feature type="transmembrane region" description="Helical" evidence="9">
    <location>
        <begin position="366"/>
        <end position="383"/>
    </location>
</feature>
<proteinExistence type="inferred from homology"/>
<gene>
    <name evidence="11" type="ORF">PCASD_16018</name>
</gene>
<name>A0A2N5TZU1_9BASI</name>
<evidence type="ECO:0000256" key="7">
    <source>
        <dbReference type="ARBA" id="ARBA00023136"/>
    </source>
</evidence>
<feature type="transmembrane region" description="Helical" evidence="9">
    <location>
        <begin position="232"/>
        <end position="255"/>
    </location>
</feature>
<dbReference type="PANTHER" id="PTHR31503">
    <property type="entry name" value="VACUOLAR CALCIUM ION TRANSPORTER"/>
    <property type="match status" value="1"/>
</dbReference>
<feature type="compositionally biased region" description="Polar residues" evidence="8">
    <location>
        <begin position="41"/>
        <end position="52"/>
    </location>
</feature>
<protein>
    <recommendedName>
        <fullName evidence="10">Sodium/calcium exchanger membrane region domain-containing protein</fullName>
    </recommendedName>
</protein>
<dbReference type="EMBL" id="PGCI01000280">
    <property type="protein sequence ID" value="PLW31013.1"/>
    <property type="molecule type" value="Genomic_DNA"/>
</dbReference>
<evidence type="ECO:0000259" key="10">
    <source>
        <dbReference type="Pfam" id="PF01699"/>
    </source>
</evidence>
<feature type="region of interest" description="Disordered" evidence="8">
    <location>
        <begin position="124"/>
        <end position="203"/>
    </location>
</feature>
<evidence type="ECO:0000313" key="12">
    <source>
        <dbReference type="Proteomes" id="UP000235392"/>
    </source>
</evidence>
<keyword evidence="6" id="KW-0406">Ion transport</keyword>
<evidence type="ECO:0000256" key="3">
    <source>
        <dbReference type="ARBA" id="ARBA00022448"/>
    </source>
</evidence>
<feature type="region of interest" description="Disordered" evidence="8">
    <location>
        <begin position="41"/>
        <end position="104"/>
    </location>
</feature>
<feature type="transmembrane region" description="Helical" evidence="9">
    <location>
        <begin position="267"/>
        <end position="288"/>
    </location>
</feature>
<dbReference type="Gene3D" id="1.20.1420.30">
    <property type="entry name" value="NCX, central ion-binding region"/>
    <property type="match status" value="1"/>
</dbReference>
<dbReference type="GO" id="GO:0006874">
    <property type="term" value="P:intracellular calcium ion homeostasis"/>
    <property type="evidence" value="ECO:0007669"/>
    <property type="project" value="TreeGrafter"/>
</dbReference>